<evidence type="ECO:0000313" key="3">
    <source>
        <dbReference type="EMBL" id="TFK47060.1"/>
    </source>
</evidence>
<feature type="compositionally biased region" description="Low complexity" evidence="1">
    <location>
        <begin position="15"/>
        <end position="25"/>
    </location>
</feature>
<feature type="region of interest" description="Disordered" evidence="1">
    <location>
        <begin position="329"/>
        <end position="349"/>
    </location>
</feature>
<evidence type="ECO:0000259" key="2">
    <source>
        <dbReference type="Pfam" id="PF19189"/>
    </source>
</evidence>
<proteinExistence type="predicted"/>
<dbReference type="InterPro" id="IPR043837">
    <property type="entry name" value="Mtf2-like_C"/>
</dbReference>
<evidence type="ECO:0000313" key="4">
    <source>
        <dbReference type="Proteomes" id="UP000305948"/>
    </source>
</evidence>
<feature type="domain" description="Mtf2-like C-terminal" evidence="2">
    <location>
        <begin position="127"/>
        <end position="274"/>
    </location>
</feature>
<dbReference type="PANTHER" id="PTHR39468:SF1">
    <property type="entry name" value="MTF2-LIKE C-TERMINAL DOMAIN-CONTAINING PROTEIN"/>
    <property type="match status" value="1"/>
</dbReference>
<evidence type="ECO:0000256" key="1">
    <source>
        <dbReference type="SAM" id="MobiDB-lite"/>
    </source>
</evidence>
<dbReference type="PANTHER" id="PTHR39468">
    <property type="entry name" value="CHROMOSOME 7, WHOLE GENOME SHOTGUN SEQUENCE"/>
    <property type="match status" value="1"/>
</dbReference>
<sequence length="349" mass="38902">MGKRKYSTRAGEGYPSRPSPTTESSTWDHIFDTVSPTPPQNTNSHRGRPLGPPPAKVSQALANRSKMSKSELDAFNDMFNMIFDALGDKSTTPAPPATSAGIGGTLSRMRGHALRRTADLTLDGNKDKAQMELDKDIEEIELCESDYEVMQWTLRRLLNNADLPHPIRGPGCLRHIIRLLNTKFQNPHLALALFQYAREANTAAYVVLCTAPVYGELIHIQWSAFRDLGAVRATLEEMIANAVDPDGFVTRSILAIGRELAERDGTAGVIVDGRMCGTGIDEREVWATVERCEAIVRSTQDGRKEPGNWRKEVQKLEWDLKGEDETRHFRDMVRPADEEPISYPNPGFT</sequence>
<dbReference type="InterPro" id="IPR040009">
    <property type="entry name" value="Mtf2/C5D6.12-like"/>
</dbReference>
<organism evidence="3 4">
    <name type="scientific">Heliocybe sulcata</name>
    <dbReference type="NCBI Taxonomy" id="5364"/>
    <lineage>
        <taxon>Eukaryota</taxon>
        <taxon>Fungi</taxon>
        <taxon>Dikarya</taxon>
        <taxon>Basidiomycota</taxon>
        <taxon>Agaricomycotina</taxon>
        <taxon>Agaricomycetes</taxon>
        <taxon>Gloeophyllales</taxon>
        <taxon>Gloeophyllaceae</taxon>
        <taxon>Heliocybe</taxon>
    </lineage>
</organism>
<dbReference type="AlphaFoldDB" id="A0A5C3MQ41"/>
<feature type="region of interest" description="Disordered" evidence="1">
    <location>
        <begin position="1"/>
        <end position="65"/>
    </location>
</feature>
<accession>A0A5C3MQ41</accession>
<dbReference type="OrthoDB" id="2444174at2759"/>
<dbReference type="EMBL" id="ML213526">
    <property type="protein sequence ID" value="TFK47060.1"/>
    <property type="molecule type" value="Genomic_DNA"/>
</dbReference>
<reference evidence="3 4" key="1">
    <citation type="journal article" date="2019" name="Nat. Ecol. Evol.">
        <title>Megaphylogeny resolves global patterns of mushroom evolution.</title>
        <authorList>
            <person name="Varga T."/>
            <person name="Krizsan K."/>
            <person name="Foldi C."/>
            <person name="Dima B."/>
            <person name="Sanchez-Garcia M."/>
            <person name="Sanchez-Ramirez S."/>
            <person name="Szollosi G.J."/>
            <person name="Szarkandi J.G."/>
            <person name="Papp V."/>
            <person name="Albert L."/>
            <person name="Andreopoulos W."/>
            <person name="Angelini C."/>
            <person name="Antonin V."/>
            <person name="Barry K.W."/>
            <person name="Bougher N.L."/>
            <person name="Buchanan P."/>
            <person name="Buyck B."/>
            <person name="Bense V."/>
            <person name="Catcheside P."/>
            <person name="Chovatia M."/>
            <person name="Cooper J."/>
            <person name="Damon W."/>
            <person name="Desjardin D."/>
            <person name="Finy P."/>
            <person name="Geml J."/>
            <person name="Haridas S."/>
            <person name="Hughes K."/>
            <person name="Justo A."/>
            <person name="Karasinski D."/>
            <person name="Kautmanova I."/>
            <person name="Kiss B."/>
            <person name="Kocsube S."/>
            <person name="Kotiranta H."/>
            <person name="LaButti K.M."/>
            <person name="Lechner B.E."/>
            <person name="Liimatainen K."/>
            <person name="Lipzen A."/>
            <person name="Lukacs Z."/>
            <person name="Mihaltcheva S."/>
            <person name="Morgado L.N."/>
            <person name="Niskanen T."/>
            <person name="Noordeloos M.E."/>
            <person name="Ohm R.A."/>
            <person name="Ortiz-Santana B."/>
            <person name="Ovrebo C."/>
            <person name="Racz N."/>
            <person name="Riley R."/>
            <person name="Savchenko A."/>
            <person name="Shiryaev A."/>
            <person name="Soop K."/>
            <person name="Spirin V."/>
            <person name="Szebenyi C."/>
            <person name="Tomsovsky M."/>
            <person name="Tulloss R.E."/>
            <person name="Uehling J."/>
            <person name="Grigoriev I.V."/>
            <person name="Vagvolgyi C."/>
            <person name="Papp T."/>
            <person name="Martin F.M."/>
            <person name="Miettinen O."/>
            <person name="Hibbett D.S."/>
            <person name="Nagy L.G."/>
        </authorList>
    </citation>
    <scope>NUCLEOTIDE SEQUENCE [LARGE SCALE GENOMIC DNA]</scope>
    <source>
        <strain evidence="3 4">OMC1185</strain>
    </source>
</reference>
<dbReference type="Proteomes" id="UP000305948">
    <property type="component" value="Unassembled WGS sequence"/>
</dbReference>
<dbReference type="Pfam" id="PF19189">
    <property type="entry name" value="Mtf2"/>
    <property type="match status" value="1"/>
</dbReference>
<name>A0A5C3MQ41_9AGAM</name>
<dbReference type="STRING" id="5364.A0A5C3MQ41"/>
<dbReference type="GO" id="GO:0005739">
    <property type="term" value="C:mitochondrion"/>
    <property type="evidence" value="ECO:0007669"/>
    <property type="project" value="InterPro"/>
</dbReference>
<protein>
    <recommendedName>
        <fullName evidence="2">Mtf2-like C-terminal domain-containing protein</fullName>
    </recommendedName>
</protein>
<keyword evidence="4" id="KW-1185">Reference proteome</keyword>
<gene>
    <name evidence="3" type="ORF">OE88DRAFT_1706797</name>
</gene>